<dbReference type="EMBL" id="JASPKZ010008894">
    <property type="protein sequence ID" value="KAJ9578294.1"/>
    <property type="molecule type" value="Genomic_DNA"/>
</dbReference>
<reference evidence="1" key="1">
    <citation type="journal article" date="2023" name="IScience">
        <title>Live-bearing cockroach genome reveals convergent evolutionary mechanisms linked to viviparity in insects and beyond.</title>
        <authorList>
            <person name="Fouks B."/>
            <person name="Harrison M.C."/>
            <person name="Mikhailova A.A."/>
            <person name="Marchal E."/>
            <person name="English S."/>
            <person name="Carruthers M."/>
            <person name="Jennings E.C."/>
            <person name="Chiamaka E.L."/>
            <person name="Frigard R.A."/>
            <person name="Pippel M."/>
            <person name="Attardo G.M."/>
            <person name="Benoit J.B."/>
            <person name="Bornberg-Bauer E."/>
            <person name="Tobe S.S."/>
        </authorList>
    </citation>
    <scope>NUCLEOTIDE SEQUENCE</scope>
    <source>
        <strain evidence="1">Stay&amp;Tobe</strain>
    </source>
</reference>
<evidence type="ECO:0000313" key="2">
    <source>
        <dbReference type="Proteomes" id="UP001233999"/>
    </source>
</evidence>
<feature type="non-terminal residue" evidence="1">
    <location>
        <position position="1"/>
    </location>
</feature>
<accession>A0AAD8E686</accession>
<keyword evidence="2" id="KW-1185">Reference proteome</keyword>
<proteinExistence type="predicted"/>
<name>A0AAD8E686_DIPPU</name>
<dbReference type="AlphaFoldDB" id="A0AAD8E686"/>
<evidence type="ECO:0000313" key="1">
    <source>
        <dbReference type="EMBL" id="KAJ9578294.1"/>
    </source>
</evidence>
<sequence length="77" mass="9256">SDWQFDVHKPVRLYMLSHSEGLFVCRSCRLAPFLSYATVRLPVIYFLIFLSQDIEYLFTNMHPNSFSRRQHLRFISI</sequence>
<organism evidence="1 2">
    <name type="scientific">Diploptera punctata</name>
    <name type="common">Pacific beetle cockroach</name>
    <dbReference type="NCBI Taxonomy" id="6984"/>
    <lineage>
        <taxon>Eukaryota</taxon>
        <taxon>Metazoa</taxon>
        <taxon>Ecdysozoa</taxon>
        <taxon>Arthropoda</taxon>
        <taxon>Hexapoda</taxon>
        <taxon>Insecta</taxon>
        <taxon>Pterygota</taxon>
        <taxon>Neoptera</taxon>
        <taxon>Polyneoptera</taxon>
        <taxon>Dictyoptera</taxon>
        <taxon>Blattodea</taxon>
        <taxon>Blaberoidea</taxon>
        <taxon>Blaberidae</taxon>
        <taxon>Diplopterinae</taxon>
        <taxon>Diploptera</taxon>
    </lineage>
</organism>
<reference evidence="1" key="2">
    <citation type="submission" date="2023-05" db="EMBL/GenBank/DDBJ databases">
        <authorList>
            <person name="Fouks B."/>
        </authorList>
    </citation>
    <scope>NUCLEOTIDE SEQUENCE</scope>
    <source>
        <strain evidence="1">Stay&amp;Tobe</strain>
        <tissue evidence="1">Testes</tissue>
    </source>
</reference>
<dbReference type="Proteomes" id="UP001233999">
    <property type="component" value="Unassembled WGS sequence"/>
</dbReference>
<gene>
    <name evidence="1" type="ORF">L9F63_005480</name>
</gene>
<comment type="caution">
    <text evidence="1">The sequence shown here is derived from an EMBL/GenBank/DDBJ whole genome shotgun (WGS) entry which is preliminary data.</text>
</comment>
<feature type="non-terminal residue" evidence="1">
    <location>
        <position position="77"/>
    </location>
</feature>
<protein>
    <submittedName>
        <fullName evidence="1">Uncharacterized protein</fullName>
    </submittedName>
</protein>